<proteinExistence type="predicted"/>
<gene>
    <name evidence="2" type="ORF">RhiXN_04490</name>
</gene>
<dbReference type="Proteomes" id="UP000650533">
    <property type="component" value="Chromosome 1"/>
</dbReference>
<sequence length="155" mass="16973">MSDAWSDLDEEISSHDDEAEIAPSGAAPTRRSTRLKNAVDIDRPNVQDQSVPVIKSEPDDAAGLENLLTISGRRNPGSIISKYKSPHDNLVVEPEEEKPKQELRLTYTGYMVPSRCLCVIAEPWPDLPSPAQLASQATKHNSKTVASTSLPSHLF</sequence>
<accession>A0A8H8NML9</accession>
<name>A0A8H8NML9_9AGAM</name>
<dbReference type="GeneID" id="67026770"/>
<dbReference type="EMBL" id="CP059658">
    <property type="protein sequence ID" value="QRW16489.1"/>
    <property type="molecule type" value="Genomic_DNA"/>
</dbReference>
<evidence type="ECO:0000256" key="1">
    <source>
        <dbReference type="SAM" id="MobiDB-lite"/>
    </source>
</evidence>
<dbReference type="RefSeq" id="XP_043176726.1">
    <property type="nucleotide sequence ID" value="XM_043324307.1"/>
</dbReference>
<dbReference type="KEGG" id="rsx:RhiXN_04490"/>
<reference evidence="2" key="1">
    <citation type="submission" date="2020-05" db="EMBL/GenBank/DDBJ databases">
        <title>Evolutionary and genomic comparisons of hybrid uninucleate and nonhybrid Rhizoctonia fungi.</title>
        <authorList>
            <person name="Li C."/>
            <person name="Chen X."/>
        </authorList>
    </citation>
    <scope>NUCLEOTIDE SEQUENCE</scope>
    <source>
        <strain evidence="2">AG-1 IA</strain>
    </source>
</reference>
<dbReference type="AlphaFoldDB" id="A0A8H8NML9"/>
<evidence type="ECO:0000313" key="2">
    <source>
        <dbReference type="EMBL" id="QRW16489.1"/>
    </source>
</evidence>
<evidence type="ECO:0000313" key="3">
    <source>
        <dbReference type="Proteomes" id="UP000650533"/>
    </source>
</evidence>
<organism evidence="2 3">
    <name type="scientific">Rhizoctonia solani</name>
    <dbReference type="NCBI Taxonomy" id="456999"/>
    <lineage>
        <taxon>Eukaryota</taxon>
        <taxon>Fungi</taxon>
        <taxon>Dikarya</taxon>
        <taxon>Basidiomycota</taxon>
        <taxon>Agaricomycotina</taxon>
        <taxon>Agaricomycetes</taxon>
        <taxon>Cantharellales</taxon>
        <taxon>Ceratobasidiaceae</taxon>
        <taxon>Rhizoctonia</taxon>
    </lineage>
</organism>
<protein>
    <submittedName>
        <fullName evidence="2">Uncharacterized protein</fullName>
    </submittedName>
</protein>
<feature type="compositionally biased region" description="Acidic residues" evidence="1">
    <location>
        <begin position="1"/>
        <end position="11"/>
    </location>
</feature>
<feature type="region of interest" description="Disordered" evidence="1">
    <location>
        <begin position="1"/>
        <end position="54"/>
    </location>
</feature>